<reference evidence="6 7" key="1">
    <citation type="journal article" date="2015" name="Antonie Van Leeuwenhoek">
        <title>Oricola cellulosilytica gen. nov., sp. nov., a cellulose-degrading bacterium of the family Phyllobacteriaceae isolated from surface seashore water, and emended descriptions of Mesorhizobium loti and Phyllobacterium myrsinacearum.</title>
        <authorList>
            <person name="Hameed A."/>
            <person name="Shahina M."/>
            <person name="Lai W.A."/>
            <person name="Lin S.Y."/>
            <person name="Young L.S."/>
            <person name="Liu Y.C."/>
            <person name="Hsu Y.H."/>
            <person name="Young C.C."/>
        </authorList>
    </citation>
    <scope>NUCLEOTIDE SEQUENCE [LARGE SCALE GENOMIC DNA]</scope>
    <source>
        <strain evidence="6 7">KCTC 52183</strain>
    </source>
</reference>
<keyword evidence="3" id="KW-0862">Zinc</keyword>
<dbReference type="Gene3D" id="3.90.1590.10">
    <property type="entry name" value="glutathione-dependent formaldehyde- activating enzyme (gfa)"/>
    <property type="match status" value="1"/>
</dbReference>
<dbReference type="OrthoDB" id="9807246at2"/>
<evidence type="ECO:0000259" key="5">
    <source>
        <dbReference type="PROSITE" id="PS51891"/>
    </source>
</evidence>
<keyword evidence="4" id="KW-0456">Lyase</keyword>
<dbReference type="InterPro" id="IPR006913">
    <property type="entry name" value="CENP-V/GFA"/>
</dbReference>
<dbReference type="Proteomes" id="UP000291301">
    <property type="component" value="Unassembled WGS sequence"/>
</dbReference>
<feature type="domain" description="CENP-V/GFA" evidence="5">
    <location>
        <begin position="5"/>
        <end position="119"/>
    </location>
</feature>
<comment type="caution">
    <text evidence="6">The sequence shown here is derived from an EMBL/GenBank/DDBJ whole genome shotgun (WGS) entry which is preliminary data.</text>
</comment>
<evidence type="ECO:0000256" key="1">
    <source>
        <dbReference type="ARBA" id="ARBA00005495"/>
    </source>
</evidence>
<protein>
    <submittedName>
        <fullName evidence="6">GFA family protein</fullName>
    </submittedName>
</protein>
<dbReference type="Pfam" id="PF04828">
    <property type="entry name" value="GFA"/>
    <property type="match status" value="1"/>
</dbReference>
<dbReference type="PANTHER" id="PTHR33337:SF40">
    <property type="entry name" value="CENP-V_GFA DOMAIN-CONTAINING PROTEIN-RELATED"/>
    <property type="match status" value="1"/>
</dbReference>
<dbReference type="PROSITE" id="PS51891">
    <property type="entry name" value="CENP_V_GFA"/>
    <property type="match status" value="1"/>
</dbReference>
<dbReference type="InterPro" id="IPR011057">
    <property type="entry name" value="Mss4-like_sf"/>
</dbReference>
<organism evidence="6 7">
    <name type="scientific">Oricola cellulosilytica</name>
    <dbReference type="NCBI Taxonomy" id="1429082"/>
    <lineage>
        <taxon>Bacteria</taxon>
        <taxon>Pseudomonadati</taxon>
        <taxon>Pseudomonadota</taxon>
        <taxon>Alphaproteobacteria</taxon>
        <taxon>Hyphomicrobiales</taxon>
        <taxon>Ahrensiaceae</taxon>
        <taxon>Oricola</taxon>
    </lineage>
</organism>
<sequence length="134" mass="14525">MTDGISGGCHCGAVSFRANGPMRDIIYCHCTQCRKQSGHFVAATSCADSELSIEGAEYLTWYAASAEAKRGFCRTCGAALFWKRNESGRTSIMAGSFDIPSGLKASHHIFVADKGDYYEIADRLPQYPAGEARL</sequence>
<evidence type="ECO:0000313" key="6">
    <source>
        <dbReference type="EMBL" id="TCD11802.1"/>
    </source>
</evidence>
<dbReference type="GO" id="GO:0046872">
    <property type="term" value="F:metal ion binding"/>
    <property type="evidence" value="ECO:0007669"/>
    <property type="project" value="UniProtKB-KW"/>
</dbReference>
<evidence type="ECO:0000256" key="4">
    <source>
        <dbReference type="ARBA" id="ARBA00023239"/>
    </source>
</evidence>
<dbReference type="GO" id="GO:0016846">
    <property type="term" value="F:carbon-sulfur lyase activity"/>
    <property type="evidence" value="ECO:0007669"/>
    <property type="project" value="InterPro"/>
</dbReference>
<proteinExistence type="inferred from homology"/>
<gene>
    <name evidence="6" type="ORF">E0D97_15795</name>
</gene>
<evidence type="ECO:0000313" key="7">
    <source>
        <dbReference type="Proteomes" id="UP000291301"/>
    </source>
</evidence>
<keyword evidence="2" id="KW-0479">Metal-binding</keyword>
<name>A0A4R0P4I2_9HYPH</name>
<evidence type="ECO:0000256" key="3">
    <source>
        <dbReference type="ARBA" id="ARBA00022833"/>
    </source>
</evidence>
<keyword evidence="7" id="KW-1185">Reference proteome</keyword>
<dbReference type="EMBL" id="SJST01000008">
    <property type="protein sequence ID" value="TCD11802.1"/>
    <property type="molecule type" value="Genomic_DNA"/>
</dbReference>
<dbReference type="PANTHER" id="PTHR33337">
    <property type="entry name" value="GFA DOMAIN-CONTAINING PROTEIN"/>
    <property type="match status" value="1"/>
</dbReference>
<accession>A0A4R0P4I2</accession>
<dbReference type="SUPFAM" id="SSF51316">
    <property type="entry name" value="Mss4-like"/>
    <property type="match status" value="1"/>
</dbReference>
<evidence type="ECO:0000256" key="2">
    <source>
        <dbReference type="ARBA" id="ARBA00022723"/>
    </source>
</evidence>
<comment type="similarity">
    <text evidence="1">Belongs to the Gfa family.</text>
</comment>
<dbReference type="AlphaFoldDB" id="A0A4R0P4I2"/>